<comment type="caution">
    <text evidence="1">The sequence shown here is derived from an EMBL/GenBank/DDBJ whole genome shotgun (WGS) entry which is preliminary data.</text>
</comment>
<proteinExistence type="predicted"/>
<dbReference type="Proteomes" id="UP000187203">
    <property type="component" value="Unassembled WGS sequence"/>
</dbReference>
<name>A0A1R3GWD7_9ROSI</name>
<organism evidence="1 2">
    <name type="scientific">Corchorus olitorius</name>
    <dbReference type="NCBI Taxonomy" id="93759"/>
    <lineage>
        <taxon>Eukaryota</taxon>
        <taxon>Viridiplantae</taxon>
        <taxon>Streptophyta</taxon>
        <taxon>Embryophyta</taxon>
        <taxon>Tracheophyta</taxon>
        <taxon>Spermatophyta</taxon>
        <taxon>Magnoliopsida</taxon>
        <taxon>eudicotyledons</taxon>
        <taxon>Gunneridae</taxon>
        <taxon>Pentapetalae</taxon>
        <taxon>rosids</taxon>
        <taxon>malvids</taxon>
        <taxon>Malvales</taxon>
        <taxon>Malvaceae</taxon>
        <taxon>Grewioideae</taxon>
        <taxon>Apeibeae</taxon>
        <taxon>Corchorus</taxon>
    </lineage>
</organism>
<evidence type="ECO:0000313" key="2">
    <source>
        <dbReference type="Proteomes" id="UP000187203"/>
    </source>
</evidence>
<gene>
    <name evidence="1" type="ORF">COLO4_33096</name>
</gene>
<evidence type="ECO:0000313" key="1">
    <source>
        <dbReference type="EMBL" id="OMO62392.1"/>
    </source>
</evidence>
<protein>
    <submittedName>
        <fullName evidence="1">3-hydroxyisobutyryl-CoA hydrolase 1-like protein</fullName>
    </submittedName>
</protein>
<keyword evidence="2" id="KW-1185">Reference proteome</keyword>
<dbReference type="GO" id="GO:0016787">
    <property type="term" value="F:hydrolase activity"/>
    <property type="evidence" value="ECO:0007669"/>
    <property type="project" value="UniProtKB-KW"/>
</dbReference>
<dbReference type="AlphaFoldDB" id="A0A1R3GWD7"/>
<dbReference type="EMBL" id="AWUE01021398">
    <property type="protein sequence ID" value="OMO62392.1"/>
    <property type="molecule type" value="Genomic_DNA"/>
</dbReference>
<keyword evidence="1" id="KW-0378">Hydrolase</keyword>
<accession>A0A1R3GWD7</accession>
<sequence>MVNGYFIEVDDPHWDILQLPNRSNVVQVDVLRSKI</sequence>
<reference evidence="2" key="1">
    <citation type="submission" date="2013-09" db="EMBL/GenBank/DDBJ databases">
        <title>Corchorus olitorius genome sequencing.</title>
        <authorList>
            <person name="Alam M."/>
            <person name="Haque M.S."/>
            <person name="Islam M.S."/>
            <person name="Emdad E.M."/>
            <person name="Islam M.M."/>
            <person name="Ahmed B."/>
            <person name="Halim A."/>
            <person name="Hossen Q.M.M."/>
            <person name="Hossain M.Z."/>
            <person name="Ahmed R."/>
            <person name="Khan M.M."/>
            <person name="Islam R."/>
            <person name="Rashid M.M."/>
            <person name="Khan S.A."/>
            <person name="Rahman M.S."/>
            <person name="Alam M."/>
            <person name="Yahiya A.S."/>
            <person name="Khan M.S."/>
            <person name="Azam M.S."/>
            <person name="Haque T."/>
            <person name="Lashkar M.Z.H."/>
            <person name="Akhand A.I."/>
            <person name="Morshed G."/>
            <person name="Roy S."/>
            <person name="Uddin K.S."/>
            <person name="Rabeya T."/>
            <person name="Hossain A.S."/>
            <person name="Chowdhury A."/>
            <person name="Snigdha A.R."/>
            <person name="Mortoza M.S."/>
            <person name="Matin S.A."/>
            <person name="Hoque S.M.E."/>
            <person name="Islam M.K."/>
            <person name="Roy D.K."/>
            <person name="Haider R."/>
            <person name="Moosa M.M."/>
            <person name="Elias S.M."/>
            <person name="Hasan A.M."/>
            <person name="Jahan S."/>
            <person name="Shafiuddin M."/>
            <person name="Mahmood N."/>
            <person name="Shommy N.S."/>
        </authorList>
    </citation>
    <scope>NUCLEOTIDE SEQUENCE [LARGE SCALE GENOMIC DNA]</scope>
    <source>
        <strain evidence="2">cv. O-4</strain>
    </source>
</reference>